<dbReference type="PRINTS" id="PR00364">
    <property type="entry name" value="DISEASERSIST"/>
</dbReference>
<keyword evidence="3" id="KW-0677">Repeat</keyword>
<evidence type="ECO:0000259" key="11">
    <source>
        <dbReference type="Pfam" id="PF23559"/>
    </source>
</evidence>
<dbReference type="InterPro" id="IPR038005">
    <property type="entry name" value="RX-like_CC"/>
</dbReference>
<dbReference type="PANTHER" id="PTHR36766:SF36">
    <property type="entry name" value="AAA+ ATPASE DOMAIN-CONTAINING PROTEIN"/>
    <property type="match status" value="1"/>
</dbReference>
<dbReference type="CDD" id="cd14798">
    <property type="entry name" value="RX-CC_like"/>
    <property type="match status" value="1"/>
</dbReference>
<dbReference type="InterPro" id="IPR032675">
    <property type="entry name" value="LRR_dom_sf"/>
</dbReference>
<dbReference type="GO" id="GO:0006952">
    <property type="term" value="P:defense response"/>
    <property type="evidence" value="ECO:0007669"/>
    <property type="project" value="UniProtKB-KW"/>
</dbReference>
<dbReference type="Gene3D" id="1.10.10.10">
    <property type="entry name" value="Winged helix-like DNA-binding domain superfamily/Winged helix DNA-binding domain"/>
    <property type="match status" value="1"/>
</dbReference>
<feature type="domain" description="NB-ARC" evidence="9">
    <location>
        <begin position="194"/>
        <end position="353"/>
    </location>
</feature>
<dbReference type="Proteomes" id="UP001497457">
    <property type="component" value="Chromosome 21rd"/>
</dbReference>
<dbReference type="Pfam" id="PF18052">
    <property type="entry name" value="Rx_N"/>
    <property type="match status" value="1"/>
</dbReference>
<dbReference type="GO" id="GO:0005524">
    <property type="term" value="F:ATP binding"/>
    <property type="evidence" value="ECO:0007669"/>
    <property type="project" value="UniProtKB-KW"/>
</dbReference>
<protein>
    <submittedName>
        <fullName evidence="13">Uncharacterized protein</fullName>
    </submittedName>
</protein>
<dbReference type="InterPro" id="IPR041118">
    <property type="entry name" value="Rx_N"/>
</dbReference>
<evidence type="ECO:0000256" key="3">
    <source>
        <dbReference type="ARBA" id="ARBA00022737"/>
    </source>
</evidence>
<dbReference type="SMART" id="SM00369">
    <property type="entry name" value="LRR_TYP"/>
    <property type="match status" value="3"/>
</dbReference>
<dbReference type="PANTHER" id="PTHR36766">
    <property type="entry name" value="PLANT BROAD-SPECTRUM MILDEW RESISTANCE PROTEIN RPW8"/>
    <property type="match status" value="1"/>
</dbReference>
<dbReference type="Pfam" id="PF23598">
    <property type="entry name" value="LRR_14"/>
    <property type="match status" value="1"/>
</dbReference>
<evidence type="ECO:0000256" key="7">
    <source>
        <dbReference type="ARBA" id="ARBA00023054"/>
    </source>
</evidence>
<dbReference type="InterPro" id="IPR036388">
    <property type="entry name" value="WH-like_DNA-bd_sf"/>
</dbReference>
<evidence type="ECO:0000256" key="6">
    <source>
        <dbReference type="ARBA" id="ARBA00022840"/>
    </source>
</evidence>
<keyword evidence="6" id="KW-0067">ATP-binding</keyword>
<evidence type="ECO:0000259" key="9">
    <source>
        <dbReference type="Pfam" id="PF00931"/>
    </source>
</evidence>
<dbReference type="EMBL" id="OZ075131">
    <property type="protein sequence ID" value="CAL4982304.1"/>
    <property type="molecule type" value="Genomic_DNA"/>
</dbReference>
<feature type="domain" description="Disease resistance N-terminal" evidence="10">
    <location>
        <begin position="10"/>
        <end position="93"/>
    </location>
</feature>
<dbReference type="InterPro" id="IPR042197">
    <property type="entry name" value="Apaf_helical"/>
</dbReference>
<evidence type="ECO:0000256" key="8">
    <source>
        <dbReference type="SAM" id="MobiDB-lite"/>
    </source>
</evidence>
<feature type="domain" description="Disease resistance R13L4/SHOC-2-like LRR" evidence="12">
    <location>
        <begin position="576"/>
        <end position="935"/>
    </location>
</feature>
<evidence type="ECO:0000256" key="4">
    <source>
        <dbReference type="ARBA" id="ARBA00022741"/>
    </source>
</evidence>
<evidence type="ECO:0000259" key="12">
    <source>
        <dbReference type="Pfam" id="PF23598"/>
    </source>
</evidence>
<gene>
    <name evidence="13" type="ORF">URODEC1_LOCUS56549</name>
</gene>
<dbReference type="AlphaFoldDB" id="A0ABC9AT12"/>
<dbReference type="InterPro" id="IPR002182">
    <property type="entry name" value="NB-ARC"/>
</dbReference>
<keyword evidence="2" id="KW-0433">Leucine-rich repeat</keyword>
<evidence type="ECO:0000256" key="5">
    <source>
        <dbReference type="ARBA" id="ARBA00022821"/>
    </source>
</evidence>
<organism evidence="13 14">
    <name type="scientific">Urochloa decumbens</name>
    <dbReference type="NCBI Taxonomy" id="240449"/>
    <lineage>
        <taxon>Eukaryota</taxon>
        <taxon>Viridiplantae</taxon>
        <taxon>Streptophyta</taxon>
        <taxon>Embryophyta</taxon>
        <taxon>Tracheophyta</taxon>
        <taxon>Spermatophyta</taxon>
        <taxon>Magnoliopsida</taxon>
        <taxon>Liliopsida</taxon>
        <taxon>Poales</taxon>
        <taxon>Poaceae</taxon>
        <taxon>PACMAD clade</taxon>
        <taxon>Panicoideae</taxon>
        <taxon>Panicodae</taxon>
        <taxon>Paniceae</taxon>
        <taxon>Melinidinae</taxon>
        <taxon>Urochloa</taxon>
    </lineage>
</organism>
<dbReference type="Gene3D" id="1.10.8.430">
    <property type="entry name" value="Helical domain of apoptotic protease-activating factors"/>
    <property type="match status" value="1"/>
</dbReference>
<keyword evidence="14" id="KW-1185">Reference proteome</keyword>
<dbReference type="GO" id="GO:0051707">
    <property type="term" value="P:response to other organism"/>
    <property type="evidence" value="ECO:0007669"/>
    <property type="project" value="UniProtKB-ARBA"/>
</dbReference>
<evidence type="ECO:0000259" key="10">
    <source>
        <dbReference type="Pfam" id="PF18052"/>
    </source>
</evidence>
<evidence type="ECO:0000256" key="1">
    <source>
        <dbReference type="ARBA" id="ARBA00008894"/>
    </source>
</evidence>
<sequence length="1165" mass="132694">MAVVLDALASYVLDMLTKMGRDEVQMLFGVSGEIKKMGTKLNDLKNFLADADRRNITDQSVQAWVGELRDAMYEATNILDICQLKAMERGQSHDAGCLNPLLFCMQNPLHAHKIGSRIKNLNQRLDEIKKRSLEFGFINLNLYEDQSRRVASSRPASRETSGELDESSLVGEKIEEDTRNLVEMLTAEDPTKNENDKIMVFAIVGVGGIGKTTLAQKIYNHDIIQQEFPKRIWLSVNKDFSQTELLRRAIIEAGGDHQSTENVRTALEKALKNALIGQKTLIVMDDVWDPQAWEGVLKIPINAAVSWGCRVLVTTRHDAVARGLMAKKPYHRVNKLAAEDAWLLLKKQVIGNENDESQIEQLKDIGMEIIAKCDCLPLAVKVIGGLLRHKKTKRRDWENVLNDWIRSVSQMHPEINYAVYLSYEDLHPCLKPCFLHYSLLPHNQVFFVAQIVGMWISEGFIHERSRDLEEVGKEYYDELIQRNLIEPDLDYVDHLVCNMHDVVKLFAQFVARNEALVAQNSEIGISDRFNSQKFIRLSLLETGGPESSQLDWCSLQAQPSLRTLISVGHIKIIPGDSLLGFSNLRTLHVEDANFDTLAESLNQLKHLRYLCIDRTSISRLPENIGKMKFLQHISLFRCKSLSKLPASILKLQQLRYLNLIDTSIKYIHRGFDGLTSLRTLYGFPAHVDVGWCSLEELGPLSHLIDLGISGLENVSSSSFATKAMLGEKVRLTYLNLECASRLGDDGQLVKEEEEGASEKVQQQIEEVFDELCPPSSLENLDIVGYFGQRLPRWMTSTTVGPLQSLRILTMDNLACCMELPNGLCQLPCLELLQIDRAPAIKRVGSEFLQPNHRSHNHSQVGALFPRLSQLIFNGLVEWEEWEWEEQVKAMPILEKLHLQKCKLRHVPPGLAFHAAALKKLNIYHVQRLSSLENFVSVIHLDVHGNTDLERIRNLPRLQKLVIVKCPNLKVLEGMPALQRLNLEDYDMETVPRYLQDVNPRHLLLDCSLSLLTCIAAGKSGPEWDKFSRIQQVKAYAKDEGVPRKWDMLYTRDPFRFETNISHAAIAEARSNRTWFPYSETCPVGDEWLAEQRASSDKRLPLCLRFRCNAYGHLVVWLRRECLHCSEAQRIASATDQWTECAGHAAYIDYQTRYGFLQEQKETPRV</sequence>
<accession>A0ABC9AT12</accession>
<dbReference type="InterPro" id="IPR003591">
    <property type="entry name" value="Leu-rich_rpt_typical-subtyp"/>
</dbReference>
<dbReference type="Pfam" id="PF23559">
    <property type="entry name" value="WHD_DRP"/>
    <property type="match status" value="1"/>
</dbReference>
<evidence type="ECO:0000313" key="14">
    <source>
        <dbReference type="Proteomes" id="UP001497457"/>
    </source>
</evidence>
<keyword evidence="4" id="KW-0547">Nucleotide-binding</keyword>
<comment type="similarity">
    <text evidence="1">Belongs to the disease resistance NB-LRR family.</text>
</comment>
<dbReference type="Pfam" id="PF00931">
    <property type="entry name" value="NB-ARC"/>
    <property type="match status" value="1"/>
</dbReference>
<proteinExistence type="inferred from homology"/>
<dbReference type="Gene3D" id="1.20.5.4130">
    <property type="match status" value="1"/>
</dbReference>
<dbReference type="Gene3D" id="3.40.50.300">
    <property type="entry name" value="P-loop containing nucleotide triphosphate hydrolases"/>
    <property type="match status" value="1"/>
</dbReference>
<dbReference type="InterPro" id="IPR027417">
    <property type="entry name" value="P-loop_NTPase"/>
</dbReference>
<dbReference type="Gene3D" id="3.80.10.10">
    <property type="entry name" value="Ribonuclease Inhibitor"/>
    <property type="match status" value="2"/>
</dbReference>
<dbReference type="SUPFAM" id="SSF52047">
    <property type="entry name" value="RNI-like"/>
    <property type="match status" value="1"/>
</dbReference>
<evidence type="ECO:0000313" key="13">
    <source>
        <dbReference type="EMBL" id="CAL4982304.1"/>
    </source>
</evidence>
<dbReference type="InterPro" id="IPR058922">
    <property type="entry name" value="WHD_DRP"/>
</dbReference>
<feature type="region of interest" description="Disordered" evidence="8">
    <location>
        <begin position="149"/>
        <end position="170"/>
    </location>
</feature>
<evidence type="ECO:0000256" key="2">
    <source>
        <dbReference type="ARBA" id="ARBA00022614"/>
    </source>
</evidence>
<keyword evidence="7" id="KW-0175">Coiled coil</keyword>
<reference evidence="13" key="1">
    <citation type="submission" date="2024-10" db="EMBL/GenBank/DDBJ databases">
        <authorList>
            <person name="Ryan C."/>
        </authorList>
    </citation>
    <scope>NUCLEOTIDE SEQUENCE [LARGE SCALE GENOMIC DNA]</scope>
</reference>
<name>A0ABC9AT12_9POAL</name>
<dbReference type="InterPro" id="IPR055414">
    <property type="entry name" value="LRR_R13L4/SHOC2-like"/>
</dbReference>
<keyword evidence="5" id="KW-0611">Plant defense</keyword>
<dbReference type="SUPFAM" id="SSF52540">
    <property type="entry name" value="P-loop containing nucleoside triphosphate hydrolases"/>
    <property type="match status" value="1"/>
</dbReference>
<dbReference type="SUPFAM" id="SSF52058">
    <property type="entry name" value="L domain-like"/>
    <property type="match status" value="1"/>
</dbReference>
<feature type="domain" description="Disease resistance protein winged helix" evidence="11">
    <location>
        <begin position="441"/>
        <end position="504"/>
    </location>
</feature>